<evidence type="ECO:0000313" key="2">
    <source>
        <dbReference type="EMBL" id="OZG56052.1"/>
    </source>
</evidence>
<organism evidence="2 3">
    <name type="scientific">Aeriscardovia aeriphila</name>
    <dbReference type="NCBI Taxonomy" id="218139"/>
    <lineage>
        <taxon>Bacteria</taxon>
        <taxon>Bacillati</taxon>
        <taxon>Actinomycetota</taxon>
        <taxon>Actinomycetes</taxon>
        <taxon>Bifidobacteriales</taxon>
        <taxon>Bifidobacteriaceae</taxon>
        <taxon>Aeriscardovia</taxon>
    </lineage>
</organism>
<comment type="caution">
    <text evidence="2">The sequence shown here is derived from an EMBL/GenBank/DDBJ whole genome shotgun (WGS) entry which is preliminary data.</text>
</comment>
<evidence type="ECO:0000313" key="3">
    <source>
        <dbReference type="Proteomes" id="UP000228976"/>
    </source>
</evidence>
<proteinExistence type="predicted"/>
<name>A0A261FA95_9BIFI</name>
<feature type="transmembrane region" description="Helical" evidence="1">
    <location>
        <begin position="46"/>
        <end position="67"/>
    </location>
</feature>
<accession>A0A261FA95</accession>
<keyword evidence="1" id="KW-0472">Membrane</keyword>
<sequence length="77" mass="8342">MAWSLARSCSRLCLLVERGLYAIVYSPICTSRLAGVALARATAIACLLRNLTLCALVLLLGRLYVLFMPGERTKAGL</sequence>
<gene>
    <name evidence="2" type="ORF">AEAE_0540</name>
</gene>
<keyword evidence="1" id="KW-0812">Transmembrane</keyword>
<keyword evidence="3" id="KW-1185">Reference proteome</keyword>
<dbReference type="AlphaFoldDB" id="A0A261FA95"/>
<dbReference type="Proteomes" id="UP000228976">
    <property type="component" value="Unassembled WGS sequence"/>
</dbReference>
<evidence type="ECO:0000256" key="1">
    <source>
        <dbReference type="SAM" id="Phobius"/>
    </source>
</evidence>
<protein>
    <submittedName>
        <fullName evidence="2">Uncharacterized protein</fullName>
    </submittedName>
</protein>
<reference evidence="2 3" key="1">
    <citation type="journal article" date="2017" name="BMC Genomics">
        <title>Comparative genomic and phylogenomic analyses of the Bifidobacteriaceae family.</title>
        <authorList>
            <person name="Lugli G.A."/>
            <person name="Milani C."/>
            <person name="Turroni F."/>
            <person name="Duranti S."/>
            <person name="Mancabelli L."/>
            <person name="Mangifesta M."/>
            <person name="Ferrario C."/>
            <person name="Modesto M."/>
            <person name="Mattarelli P."/>
            <person name="Jiri K."/>
            <person name="van Sinderen D."/>
            <person name="Ventura M."/>
        </authorList>
    </citation>
    <scope>NUCLEOTIDE SEQUENCE [LARGE SCALE GENOMIC DNA]</scope>
    <source>
        <strain evidence="2 3">LMG 21773</strain>
    </source>
</reference>
<dbReference type="EMBL" id="MWWU01000002">
    <property type="protein sequence ID" value="OZG56052.1"/>
    <property type="molecule type" value="Genomic_DNA"/>
</dbReference>
<keyword evidence="1" id="KW-1133">Transmembrane helix</keyword>